<dbReference type="AlphaFoldDB" id="A0A5N6QN80"/>
<gene>
    <name evidence="2" type="ORF">FH972_004981</name>
</gene>
<dbReference type="PANTHER" id="PTHR36062:SF1">
    <property type="entry name" value="OS01G0687300 PROTEIN"/>
    <property type="match status" value="1"/>
</dbReference>
<feature type="region of interest" description="Disordered" evidence="1">
    <location>
        <begin position="576"/>
        <end position="597"/>
    </location>
</feature>
<sequence length="695" mass="76975">MSDHATQSYHVSGTMAAEPVHRCESVWMAHWMSTGCKSEEVHDAKQPPKLFGSEIATDICAKEFREVLKAKTVDTISDSLTASLKGIKREGLDCQPFPMFSLSQKREGILASKNVKASFHGDVPSCRNDSKSGHNQPGGISPYSEQQEKSHKHLETNSLPVSTSLQDDFMRSSLKIVPYGFNSSRTPFQSFMSRQEERNQSNSVMASKERVQDTNYRHSPFLAHENKTSNLLDSRTHGLMQKDAALLLHDPSTSSHRQPDFAGKKCLNMQNHSGMELFPSQSSPLEVSKSEKLHNGCYSLPRLPCSAHDVETMRIYTTVDSMEGPSRVASKFSQTTRHFLITKETDVDLSDGCQMRRESTVSTKFKGKPFSELLGLSPDLQLCVQQGVKLQPLESSTDSDRKENSIDVNVSVGLQNESSAETDTMDMDAFQANYPSGVASSPSNKDHKWMLPTSQATDASAREEMGGRLLNRELCDMNQALPALPSPVGCGETSTSRTQSLDVEHLLSHAEQAIIPKPNGCPDGLLGPEPSSRWVKRLKLSGSVAHGTKSSKMGQGSSHEKVNKFFSKFLRCGITSSEPTEGRSHGKEQMEDQKPMLLRNDKSSSIESVKKSQCVTLSHPWIRRWCHNQTASPRKNPEAVVVREPQSSKAAEFQKKQFPSIAAMALMGKSMCGFHPCEFRKGESFVVWNTKGVLR</sequence>
<reference evidence="2 3" key="1">
    <citation type="submission" date="2019-06" db="EMBL/GenBank/DDBJ databases">
        <title>A chromosomal-level reference genome of Carpinus fangiana (Coryloideae, Betulaceae).</title>
        <authorList>
            <person name="Yang X."/>
            <person name="Wang Z."/>
            <person name="Zhang L."/>
            <person name="Hao G."/>
            <person name="Liu J."/>
            <person name="Yang Y."/>
        </authorList>
    </citation>
    <scope>NUCLEOTIDE SEQUENCE [LARGE SCALE GENOMIC DNA]</scope>
    <source>
        <strain evidence="2">Cfa_2016G</strain>
        <tissue evidence="2">Leaf</tissue>
    </source>
</reference>
<feature type="compositionally biased region" description="Basic and acidic residues" evidence="1">
    <location>
        <begin position="146"/>
        <end position="155"/>
    </location>
</feature>
<evidence type="ECO:0000313" key="2">
    <source>
        <dbReference type="EMBL" id="KAE8008474.1"/>
    </source>
</evidence>
<dbReference type="OrthoDB" id="649277at2759"/>
<dbReference type="EMBL" id="CM017322">
    <property type="protein sequence ID" value="KAE8008474.1"/>
    <property type="molecule type" value="Genomic_DNA"/>
</dbReference>
<accession>A0A5N6QN80</accession>
<evidence type="ECO:0000256" key="1">
    <source>
        <dbReference type="SAM" id="MobiDB-lite"/>
    </source>
</evidence>
<evidence type="ECO:0000313" key="3">
    <source>
        <dbReference type="Proteomes" id="UP000327013"/>
    </source>
</evidence>
<keyword evidence="3" id="KW-1185">Reference proteome</keyword>
<name>A0A5N6QN80_9ROSI</name>
<feature type="compositionally biased region" description="Basic and acidic residues" evidence="1">
    <location>
        <begin position="580"/>
        <end position="597"/>
    </location>
</feature>
<dbReference type="Proteomes" id="UP000327013">
    <property type="component" value="Chromosome 2"/>
</dbReference>
<dbReference type="InterPro" id="IPR037476">
    <property type="entry name" value="PCH1"/>
</dbReference>
<protein>
    <submittedName>
        <fullName evidence="2">Uncharacterized protein</fullName>
    </submittedName>
</protein>
<feature type="region of interest" description="Disordered" evidence="1">
    <location>
        <begin position="121"/>
        <end position="160"/>
    </location>
</feature>
<dbReference type="GO" id="GO:0010099">
    <property type="term" value="P:regulation of photomorphogenesis"/>
    <property type="evidence" value="ECO:0007669"/>
    <property type="project" value="InterPro"/>
</dbReference>
<organism evidence="2 3">
    <name type="scientific">Carpinus fangiana</name>
    <dbReference type="NCBI Taxonomy" id="176857"/>
    <lineage>
        <taxon>Eukaryota</taxon>
        <taxon>Viridiplantae</taxon>
        <taxon>Streptophyta</taxon>
        <taxon>Embryophyta</taxon>
        <taxon>Tracheophyta</taxon>
        <taxon>Spermatophyta</taxon>
        <taxon>Magnoliopsida</taxon>
        <taxon>eudicotyledons</taxon>
        <taxon>Gunneridae</taxon>
        <taxon>Pentapetalae</taxon>
        <taxon>rosids</taxon>
        <taxon>fabids</taxon>
        <taxon>Fagales</taxon>
        <taxon>Betulaceae</taxon>
        <taxon>Carpinus</taxon>
    </lineage>
</organism>
<proteinExistence type="predicted"/>
<dbReference type="PANTHER" id="PTHR36062">
    <property type="entry name" value="OS01G0687300 PROTEIN"/>
    <property type="match status" value="1"/>
</dbReference>